<dbReference type="OrthoDB" id="9332038at2759"/>
<keyword evidence="2" id="KW-0808">Transferase</keyword>
<keyword evidence="5 6" id="KW-0067">ATP-binding</keyword>
<dbReference type="AlphaFoldDB" id="A0A0C2INV8"/>
<dbReference type="PANTHER" id="PTHR24058:SF28">
    <property type="entry name" value="SERINE_THREONINE-PROTEIN KINASE MINIBRAIN"/>
    <property type="match status" value="1"/>
</dbReference>
<evidence type="ECO:0000256" key="3">
    <source>
        <dbReference type="ARBA" id="ARBA00022741"/>
    </source>
</evidence>
<keyword evidence="1" id="KW-0723">Serine/threonine-protein kinase</keyword>
<evidence type="ECO:0000256" key="5">
    <source>
        <dbReference type="ARBA" id="ARBA00022840"/>
    </source>
</evidence>
<dbReference type="InterPro" id="IPR011009">
    <property type="entry name" value="Kinase-like_dom_sf"/>
</dbReference>
<dbReference type="EMBL" id="JWZT01003288">
    <property type="protein sequence ID" value="KII67159.1"/>
    <property type="molecule type" value="Genomic_DNA"/>
</dbReference>
<evidence type="ECO:0000256" key="4">
    <source>
        <dbReference type="ARBA" id="ARBA00022777"/>
    </source>
</evidence>
<dbReference type="Gene3D" id="1.10.510.10">
    <property type="entry name" value="Transferase(Phosphotransferase) domain 1"/>
    <property type="match status" value="1"/>
</dbReference>
<dbReference type="PROSITE" id="PS50011">
    <property type="entry name" value="PROTEIN_KINASE_DOM"/>
    <property type="match status" value="1"/>
</dbReference>
<proteinExistence type="predicted"/>
<dbReference type="SUPFAM" id="SSF56112">
    <property type="entry name" value="Protein kinase-like (PK-like)"/>
    <property type="match status" value="1"/>
</dbReference>
<accession>A0A0C2INV8</accession>
<gene>
    <name evidence="8" type="ORF">RF11_11213</name>
</gene>
<dbReference type="GO" id="GO:0005524">
    <property type="term" value="F:ATP binding"/>
    <property type="evidence" value="ECO:0007669"/>
    <property type="project" value="UniProtKB-UniRule"/>
</dbReference>
<dbReference type="SMART" id="SM00220">
    <property type="entry name" value="S_TKc"/>
    <property type="match status" value="1"/>
</dbReference>
<protein>
    <submittedName>
        <fullName evidence="8">Dual specificity tyrosine-phosphorylation-regulated kinase 4</fullName>
    </submittedName>
</protein>
<organism evidence="8 9">
    <name type="scientific">Thelohanellus kitauei</name>
    <name type="common">Myxosporean</name>
    <dbReference type="NCBI Taxonomy" id="669202"/>
    <lineage>
        <taxon>Eukaryota</taxon>
        <taxon>Metazoa</taxon>
        <taxon>Cnidaria</taxon>
        <taxon>Myxozoa</taxon>
        <taxon>Myxosporea</taxon>
        <taxon>Bivalvulida</taxon>
        <taxon>Platysporina</taxon>
        <taxon>Myxobolidae</taxon>
        <taxon>Thelohanellus</taxon>
    </lineage>
</organism>
<dbReference type="Gene3D" id="3.30.200.20">
    <property type="entry name" value="Phosphorylase Kinase, domain 1"/>
    <property type="match status" value="1"/>
</dbReference>
<dbReference type="PROSITE" id="PS00107">
    <property type="entry name" value="PROTEIN_KINASE_ATP"/>
    <property type="match status" value="1"/>
</dbReference>
<comment type="caution">
    <text evidence="8">The sequence shown here is derived from an EMBL/GenBank/DDBJ whole genome shotgun (WGS) entry which is preliminary data.</text>
</comment>
<dbReference type="Pfam" id="PF00069">
    <property type="entry name" value="Pkinase"/>
    <property type="match status" value="1"/>
</dbReference>
<sequence>MLHLAMRHDDNLSAKPIFIHQDIYQNNYQGYSNHSSLTNNFQETESHELSNYNSIILNHKYKVIQSLGKGSFGQVVKSINVINGSSVAIKILNTTKSVSSIISEIEMINYLNRNDSENLFVKYIEDFNVGDIHCVVFELLGENLFDYLKKNNFTGMIFEQVYCITYQLAKALFKLAQLKIVHCDIKPENIAFVLDDQKRFTIKLIDFGSSCWNGKAIYRYIQSRFYRAPEVILELGYDNMIDIWSVGCVIVELITGVPLFPGNNELEQIWLFNNLIGPLPKVMAMKSPKFNSFFYWNENLIVLKPSDKLLRQKSQTLDVLILNSPSIKNYLSDDSTAPQRSQKVRALKDLIERMLFYDSKTRLKPDEFLAHQYFGLEQPQASPVPIIKYNMAPTPVQHGYQIPTFPSANHATHGQIIRNMHMIPQNLTKQFVPPNHINQFITYQQPYYVGYLYPITPHIHQNSEFVPLNNSNIHYQNIHHYAETRGQCSCRECSMIRPDYSYNVTSQNDKTDKLLY</sequence>
<keyword evidence="4 8" id="KW-0418">Kinase</keyword>
<dbReference type="InterPro" id="IPR000719">
    <property type="entry name" value="Prot_kinase_dom"/>
</dbReference>
<reference evidence="8 9" key="1">
    <citation type="journal article" date="2014" name="Genome Biol. Evol.">
        <title>The genome of the myxosporean Thelohanellus kitauei shows adaptations to nutrient acquisition within its fish host.</title>
        <authorList>
            <person name="Yang Y."/>
            <person name="Xiong J."/>
            <person name="Zhou Z."/>
            <person name="Huo F."/>
            <person name="Miao W."/>
            <person name="Ran C."/>
            <person name="Liu Y."/>
            <person name="Zhang J."/>
            <person name="Feng J."/>
            <person name="Wang M."/>
            <person name="Wang M."/>
            <person name="Wang L."/>
            <person name="Yao B."/>
        </authorList>
    </citation>
    <scope>NUCLEOTIDE SEQUENCE [LARGE SCALE GENOMIC DNA]</scope>
    <source>
        <strain evidence="8">Wuqing</strain>
    </source>
</reference>
<evidence type="ECO:0000313" key="8">
    <source>
        <dbReference type="EMBL" id="KII67159.1"/>
    </source>
</evidence>
<dbReference type="PANTHER" id="PTHR24058">
    <property type="entry name" value="DUAL SPECIFICITY PROTEIN KINASE"/>
    <property type="match status" value="1"/>
</dbReference>
<keyword evidence="3 6" id="KW-0547">Nucleotide-binding</keyword>
<keyword evidence="9" id="KW-1185">Reference proteome</keyword>
<name>A0A0C2INV8_THEKT</name>
<dbReference type="InterPro" id="IPR050494">
    <property type="entry name" value="Ser_Thr_dual-spec_kinase"/>
</dbReference>
<evidence type="ECO:0000256" key="6">
    <source>
        <dbReference type="PROSITE-ProRule" id="PRU10141"/>
    </source>
</evidence>
<dbReference type="OMA" id="AHNVIHM"/>
<evidence type="ECO:0000313" key="9">
    <source>
        <dbReference type="Proteomes" id="UP000031668"/>
    </source>
</evidence>
<feature type="domain" description="Protein kinase" evidence="7">
    <location>
        <begin position="61"/>
        <end position="374"/>
    </location>
</feature>
<evidence type="ECO:0000256" key="1">
    <source>
        <dbReference type="ARBA" id="ARBA00022527"/>
    </source>
</evidence>
<dbReference type="InterPro" id="IPR017441">
    <property type="entry name" value="Protein_kinase_ATP_BS"/>
</dbReference>
<dbReference type="Proteomes" id="UP000031668">
    <property type="component" value="Unassembled WGS sequence"/>
</dbReference>
<evidence type="ECO:0000259" key="7">
    <source>
        <dbReference type="PROSITE" id="PS50011"/>
    </source>
</evidence>
<dbReference type="GO" id="GO:0004674">
    <property type="term" value="F:protein serine/threonine kinase activity"/>
    <property type="evidence" value="ECO:0007669"/>
    <property type="project" value="UniProtKB-KW"/>
</dbReference>
<evidence type="ECO:0000256" key="2">
    <source>
        <dbReference type="ARBA" id="ARBA00022679"/>
    </source>
</evidence>
<feature type="binding site" evidence="6">
    <location>
        <position position="90"/>
    </location>
    <ligand>
        <name>ATP</name>
        <dbReference type="ChEBI" id="CHEBI:30616"/>
    </ligand>
</feature>